<name>A0A6C0IPD7_9ZZZZ</name>
<dbReference type="InterPro" id="IPR029063">
    <property type="entry name" value="SAM-dependent_MTases_sf"/>
</dbReference>
<evidence type="ECO:0008006" key="2">
    <source>
        <dbReference type="Google" id="ProtNLM"/>
    </source>
</evidence>
<protein>
    <recommendedName>
        <fullName evidence="2">Methyltransferase domain-containing protein</fullName>
    </recommendedName>
</protein>
<dbReference type="CDD" id="cd02440">
    <property type="entry name" value="AdoMet_MTases"/>
    <property type="match status" value="1"/>
</dbReference>
<dbReference type="EMBL" id="MN740207">
    <property type="protein sequence ID" value="QHT93383.1"/>
    <property type="molecule type" value="Genomic_DNA"/>
</dbReference>
<proteinExistence type="predicted"/>
<organism evidence="1">
    <name type="scientific">viral metagenome</name>
    <dbReference type="NCBI Taxonomy" id="1070528"/>
    <lineage>
        <taxon>unclassified sequences</taxon>
        <taxon>metagenomes</taxon>
        <taxon>organismal metagenomes</taxon>
    </lineage>
</organism>
<dbReference type="Gene3D" id="3.40.50.150">
    <property type="entry name" value="Vaccinia Virus protein VP39"/>
    <property type="match status" value="1"/>
</dbReference>
<evidence type="ECO:0000313" key="1">
    <source>
        <dbReference type="EMBL" id="QHT93383.1"/>
    </source>
</evidence>
<accession>A0A6C0IPD7</accession>
<dbReference type="SUPFAM" id="SSF53335">
    <property type="entry name" value="S-adenosyl-L-methionine-dependent methyltransferases"/>
    <property type="match status" value="1"/>
</dbReference>
<reference evidence="1" key="1">
    <citation type="journal article" date="2020" name="Nature">
        <title>Giant virus diversity and host interactions through global metagenomics.</title>
        <authorList>
            <person name="Schulz F."/>
            <person name="Roux S."/>
            <person name="Paez-Espino D."/>
            <person name="Jungbluth S."/>
            <person name="Walsh D.A."/>
            <person name="Denef V.J."/>
            <person name="McMahon K.D."/>
            <person name="Konstantinidis K.T."/>
            <person name="Eloe-Fadrosh E.A."/>
            <person name="Kyrpides N.C."/>
            <person name="Woyke T."/>
        </authorList>
    </citation>
    <scope>NUCLEOTIDE SEQUENCE</scope>
    <source>
        <strain evidence="1">GVMAG-M-3300024252-29</strain>
    </source>
</reference>
<sequence length="252" mass="29830">MKDELDIAEKIHEVNELLIDYKRPLRRDRQDFIFNKIMNIFDTYITFEKECEPTNFNILDIGGGNGYILKRFGKQYDLLPENLICLENSNFETEFRYKFDTSGIEYCFDPIHIEESPIMFNIIICMVSLHHMKDEYIEKTILPLIKRKLKTNGILIIKEHDAYSDDIVECVHWEHHLYSILDTTNKSDPDKYLNNYVGNYKSKEVISSMFTTNGFRVLKTFNNIFEPMPNDFSGNANKAPTKLYWQVFTKVE</sequence>
<dbReference type="AlphaFoldDB" id="A0A6C0IPD7"/>
<dbReference type="Pfam" id="PF13489">
    <property type="entry name" value="Methyltransf_23"/>
    <property type="match status" value="1"/>
</dbReference>